<dbReference type="EMBL" id="CM000881">
    <property type="protein sequence ID" value="PNT71787.1"/>
    <property type="molecule type" value="Genomic_DNA"/>
</dbReference>
<reference evidence="3" key="3">
    <citation type="submission" date="2018-08" db="UniProtKB">
        <authorList>
            <consortium name="EnsemblPlants"/>
        </authorList>
    </citation>
    <scope>IDENTIFICATION</scope>
    <source>
        <strain evidence="3">cv. Bd21</strain>
    </source>
</reference>
<dbReference type="Gramene" id="KQK07457">
    <property type="protein sequence ID" value="KQK07457"/>
    <property type="gene ID" value="BRADI_2g35578v3"/>
</dbReference>
<dbReference type="EnsemblPlants" id="KQK07456">
    <property type="protein sequence ID" value="KQK07456"/>
    <property type="gene ID" value="BRADI_2g35578v3"/>
</dbReference>
<evidence type="ECO:0000313" key="3">
    <source>
        <dbReference type="EnsemblPlants" id="KQK07455"/>
    </source>
</evidence>
<dbReference type="ExpressionAtlas" id="A0A0Q3G7W2">
    <property type="expression patterns" value="baseline"/>
</dbReference>
<evidence type="ECO:0000256" key="1">
    <source>
        <dbReference type="SAM" id="MobiDB-lite"/>
    </source>
</evidence>
<dbReference type="EnsemblPlants" id="PNT71787">
    <property type="protein sequence ID" value="PNT71787"/>
    <property type="gene ID" value="BRADI_2g35578v3"/>
</dbReference>
<gene>
    <name evidence="2" type="ORF">BRADI_2g35578v3</name>
</gene>
<dbReference type="Proteomes" id="UP000008810">
    <property type="component" value="Chromosome 2"/>
</dbReference>
<name>A0A0Q3G7W2_BRADI</name>
<feature type="region of interest" description="Disordered" evidence="1">
    <location>
        <begin position="1"/>
        <end position="89"/>
    </location>
</feature>
<dbReference type="EMBL" id="CM000881">
    <property type="protein sequence ID" value="KQK07456.1"/>
    <property type="molecule type" value="Genomic_DNA"/>
</dbReference>
<dbReference type="EnsemblPlants" id="KQK07457">
    <property type="protein sequence ID" value="KQK07457"/>
    <property type="gene ID" value="BRADI_2g35578v3"/>
</dbReference>
<dbReference type="Gramene" id="PNT71788">
    <property type="protein sequence ID" value="PNT71788"/>
    <property type="gene ID" value="BRADI_2g35578v3"/>
</dbReference>
<keyword evidence="4" id="KW-1185">Reference proteome</keyword>
<dbReference type="InParanoid" id="A0A0Q3G7W2"/>
<reference evidence="2 3" key="1">
    <citation type="journal article" date="2010" name="Nature">
        <title>Genome sequencing and analysis of the model grass Brachypodium distachyon.</title>
        <authorList>
            <consortium name="International Brachypodium Initiative"/>
        </authorList>
    </citation>
    <scope>NUCLEOTIDE SEQUENCE [LARGE SCALE GENOMIC DNA]</scope>
    <source>
        <strain evidence="2 3">Bd21</strain>
    </source>
</reference>
<dbReference type="AlphaFoldDB" id="A0A0Q3G7W2"/>
<dbReference type="EMBL" id="CM000881">
    <property type="protein sequence ID" value="KQK07455.1"/>
    <property type="molecule type" value="Genomic_DNA"/>
</dbReference>
<reference evidence="2" key="2">
    <citation type="submission" date="2017-06" db="EMBL/GenBank/DDBJ databases">
        <title>WGS assembly of Brachypodium distachyon.</title>
        <authorList>
            <consortium name="The International Brachypodium Initiative"/>
            <person name="Lucas S."/>
            <person name="Harmon-Smith M."/>
            <person name="Lail K."/>
            <person name="Tice H."/>
            <person name="Grimwood J."/>
            <person name="Bruce D."/>
            <person name="Barry K."/>
            <person name="Shu S."/>
            <person name="Lindquist E."/>
            <person name="Wang M."/>
            <person name="Pitluck S."/>
            <person name="Vogel J.P."/>
            <person name="Garvin D.F."/>
            <person name="Mockler T.C."/>
            <person name="Schmutz J."/>
            <person name="Rokhsar D."/>
            <person name="Bevan M.W."/>
        </authorList>
    </citation>
    <scope>NUCLEOTIDE SEQUENCE</scope>
    <source>
        <strain evidence="2">Bd21</strain>
    </source>
</reference>
<dbReference type="Gramene" id="KQK07456">
    <property type="protein sequence ID" value="KQK07456"/>
    <property type="gene ID" value="BRADI_2g35578v3"/>
</dbReference>
<dbReference type="EMBL" id="CM000881">
    <property type="protein sequence ID" value="PNT71788.1"/>
    <property type="molecule type" value="Genomic_DNA"/>
</dbReference>
<protein>
    <submittedName>
        <fullName evidence="2 3">Uncharacterized protein</fullName>
    </submittedName>
</protein>
<accession>A0A0Q3G7W2</accession>
<dbReference type="Gramene" id="KQK07455">
    <property type="protein sequence ID" value="KQK07455"/>
    <property type="gene ID" value="BRADI_2g35578v3"/>
</dbReference>
<proteinExistence type="predicted"/>
<organism evidence="2">
    <name type="scientific">Brachypodium distachyon</name>
    <name type="common">Purple false brome</name>
    <name type="synonym">Trachynia distachya</name>
    <dbReference type="NCBI Taxonomy" id="15368"/>
    <lineage>
        <taxon>Eukaryota</taxon>
        <taxon>Viridiplantae</taxon>
        <taxon>Streptophyta</taxon>
        <taxon>Embryophyta</taxon>
        <taxon>Tracheophyta</taxon>
        <taxon>Spermatophyta</taxon>
        <taxon>Magnoliopsida</taxon>
        <taxon>Liliopsida</taxon>
        <taxon>Poales</taxon>
        <taxon>Poaceae</taxon>
        <taxon>BOP clade</taxon>
        <taxon>Pooideae</taxon>
        <taxon>Stipodae</taxon>
        <taxon>Brachypodieae</taxon>
        <taxon>Brachypodium</taxon>
    </lineage>
</organism>
<evidence type="ECO:0000313" key="2">
    <source>
        <dbReference type="EMBL" id="KQK07456.1"/>
    </source>
</evidence>
<sequence length="127" mass="13615">MVGAVAAARVGRGSEAARERARRGRRETTGWAVPTGRVNGGGSPPSRSDLVRVHTGRNSSARRGRPPTSSPPQLIPGLPVNSSPLFHRPVRPSEHTVLQYYCRRGRRGGETEAKTAVQAVVRTSAGW</sequence>
<feature type="compositionally biased region" description="Low complexity" evidence="1">
    <location>
        <begin position="1"/>
        <end position="14"/>
    </location>
</feature>
<dbReference type="EMBL" id="CM000881">
    <property type="protein sequence ID" value="KQK07457.1"/>
    <property type="molecule type" value="Genomic_DNA"/>
</dbReference>
<evidence type="ECO:0000313" key="4">
    <source>
        <dbReference type="Proteomes" id="UP000008810"/>
    </source>
</evidence>
<dbReference type="Gramene" id="PNT71787">
    <property type="protein sequence ID" value="PNT71787"/>
    <property type="gene ID" value="BRADI_2g35578v3"/>
</dbReference>
<dbReference type="EnsemblPlants" id="PNT71788">
    <property type="protein sequence ID" value="PNT71788"/>
    <property type="gene ID" value="BRADI_2g35578v3"/>
</dbReference>
<dbReference type="EnsemblPlants" id="KQK07455">
    <property type="protein sequence ID" value="KQK07455"/>
    <property type="gene ID" value="BRADI_2g35578v3"/>
</dbReference>